<dbReference type="Proteomes" id="UP001487740">
    <property type="component" value="Unassembled WGS sequence"/>
</dbReference>
<evidence type="ECO:0000313" key="3">
    <source>
        <dbReference type="Proteomes" id="UP001487740"/>
    </source>
</evidence>
<feature type="region of interest" description="Disordered" evidence="1">
    <location>
        <begin position="49"/>
        <end position="83"/>
    </location>
</feature>
<name>A0AAW0T438_SCYPA</name>
<evidence type="ECO:0000313" key="2">
    <source>
        <dbReference type="EMBL" id="KAK8381720.1"/>
    </source>
</evidence>
<dbReference type="AlphaFoldDB" id="A0AAW0T438"/>
<reference evidence="2 3" key="1">
    <citation type="submission" date="2023-03" db="EMBL/GenBank/DDBJ databases">
        <title>High-quality genome of Scylla paramamosain provides insights in environmental adaptation.</title>
        <authorList>
            <person name="Zhang L."/>
        </authorList>
    </citation>
    <scope>NUCLEOTIDE SEQUENCE [LARGE SCALE GENOMIC DNA]</scope>
    <source>
        <strain evidence="2">LZ_2023a</strain>
        <tissue evidence="2">Muscle</tissue>
    </source>
</reference>
<sequence length="190" mass="20890">MRRRRHFQPGQSNRVPSPLSNPPIVFICYCSDSWLTRDSCTGHCLCGAPRGARQPRSAQRGEGRGRGILKVTPTTHPSQPAPLPQHLVTWRGARKNIRSSLYQHWRLPIVFAASNDASIAASPYPTPPPQCYTTHVAPHHPPAASRALPSASLFTNLTVSISNSRGLRCSQQWRICDGESRARGLGANKD</sequence>
<keyword evidence="3" id="KW-1185">Reference proteome</keyword>
<gene>
    <name evidence="2" type="ORF">O3P69_015043</name>
</gene>
<accession>A0AAW0T438</accession>
<dbReference type="EMBL" id="JARAKH010000039">
    <property type="protein sequence ID" value="KAK8381720.1"/>
    <property type="molecule type" value="Genomic_DNA"/>
</dbReference>
<evidence type="ECO:0000256" key="1">
    <source>
        <dbReference type="SAM" id="MobiDB-lite"/>
    </source>
</evidence>
<organism evidence="2 3">
    <name type="scientific">Scylla paramamosain</name>
    <name type="common">Mud crab</name>
    <dbReference type="NCBI Taxonomy" id="85552"/>
    <lineage>
        <taxon>Eukaryota</taxon>
        <taxon>Metazoa</taxon>
        <taxon>Ecdysozoa</taxon>
        <taxon>Arthropoda</taxon>
        <taxon>Crustacea</taxon>
        <taxon>Multicrustacea</taxon>
        <taxon>Malacostraca</taxon>
        <taxon>Eumalacostraca</taxon>
        <taxon>Eucarida</taxon>
        <taxon>Decapoda</taxon>
        <taxon>Pleocyemata</taxon>
        <taxon>Brachyura</taxon>
        <taxon>Eubrachyura</taxon>
        <taxon>Portunoidea</taxon>
        <taxon>Portunidae</taxon>
        <taxon>Portuninae</taxon>
        <taxon>Scylla</taxon>
    </lineage>
</organism>
<protein>
    <submittedName>
        <fullName evidence="2">Uncharacterized protein</fullName>
    </submittedName>
</protein>
<comment type="caution">
    <text evidence="2">The sequence shown here is derived from an EMBL/GenBank/DDBJ whole genome shotgun (WGS) entry which is preliminary data.</text>
</comment>
<proteinExistence type="predicted"/>